<dbReference type="InterPro" id="IPR027417">
    <property type="entry name" value="P-loop_NTPase"/>
</dbReference>
<dbReference type="SMART" id="SM00173">
    <property type="entry name" value="RAS"/>
    <property type="match status" value="1"/>
</dbReference>
<dbReference type="SUPFAM" id="SSF52540">
    <property type="entry name" value="P-loop containing nucleoside triphosphate hydrolases"/>
    <property type="match status" value="1"/>
</dbReference>
<evidence type="ECO:0000313" key="5">
    <source>
        <dbReference type="EMBL" id="CAF1275974.1"/>
    </source>
</evidence>
<dbReference type="OrthoDB" id="10050892at2759"/>
<dbReference type="PROSITE" id="PS51420">
    <property type="entry name" value="RHO"/>
    <property type="match status" value="1"/>
</dbReference>
<keyword evidence="1" id="KW-0547">Nucleotide-binding</keyword>
<organism evidence="5 6">
    <name type="scientific">Rotaria magnacalcarata</name>
    <dbReference type="NCBI Taxonomy" id="392030"/>
    <lineage>
        <taxon>Eukaryota</taxon>
        <taxon>Metazoa</taxon>
        <taxon>Spiralia</taxon>
        <taxon>Gnathifera</taxon>
        <taxon>Rotifera</taxon>
        <taxon>Eurotatoria</taxon>
        <taxon>Bdelloidea</taxon>
        <taxon>Philodinida</taxon>
        <taxon>Philodinidae</taxon>
        <taxon>Rotaria</taxon>
    </lineage>
</organism>
<dbReference type="PROSITE" id="PS51419">
    <property type="entry name" value="RAB"/>
    <property type="match status" value="1"/>
</dbReference>
<dbReference type="Pfam" id="PF00071">
    <property type="entry name" value="Ras"/>
    <property type="match status" value="1"/>
</dbReference>
<dbReference type="InterPro" id="IPR005225">
    <property type="entry name" value="Small_GTP-bd"/>
</dbReference>
<gene>
    <name evidence="5" type="ORF">KQP761_LOCUS3532</name>
</gene>
<comment type="caution">
    <text evidence="5">The sequence shown here is derived from an EMBL/GenBank/DDBJ whole genome shotgun (WGS) entry which is preliminary data.</text>
</comment>
<proteinExistence type="predicted"/>
<dbReference type="GO" id="GO:0005525">
    <property type="term" value="F:GTP binding"/>
    <property type="evidence" value="ECO:0007669"/>
    <property type="project" value="UniProtKB-KW"/>
</dbReference>
<dbReference type="SMART" id="SM00174">
    <property type="entry name" value="RHO"/>
    <property type="match status" value="1"/>
</dbReference>
<dbReference type="CDD" id="cd00154">
    <property type="entry name" value="Rab"/>
    <property type="match status" value="1"/>
</dbReference>
<feature type="region of interest" description="Disordered" evidence="4">
    <location>
        <begin position="176"/>
        <end position="197"/>
    </location>
</feature>
<keyword evidence="2" id="KW-0342">GTP-binding</keyword>
<keyword evidence="3" id="KW-0449">Lipoprotein</keyword>
<protein>
    <submittedName>
        <fullName evidence="5">Uncharacterized protein</fullName>
    </submittedName>
</protein>
<dbReference type="SMART" id="SM00175">
    <property type="entry name" value="RAB"/>
    <property type="match status" value="1"/>
</dbReference>
<evidence type="ECO:0000256" key="1">
    <source>
        <dbReference type="ARBA" id="ARBA00022741"/>
    </source>
</evidence>
<evidence type="ECO:0000256" key="2">
    <source>
        <dbReference type="ARBA" id="ARBA00023134"/>
    </source>
</evidence>
<dbReference type="Proteomes" id="UP000663834">
    <property type="component" value="Unassembled WGS sequence"/>
</dbReference>
<dbReference type="Gene3D" id="3.40.50.300">
    <property type="entry name" value="P-loop containing nucleotide triphosphate hydrolases"/>
    <property type="match status" value="1"/>
</dbReference>
<accession>A0A815BWV3</accession>
<evidence type="ECO:0000313" key="6">
    <source>
        <dbReference type="Proteomes" id="UP000663834"/>
    </source>
</evidence>
<dbReference type="PANTHER" id="PTHR47977">
    <property type="entry name" value="RAS-RELATED PROTEIN RAB"/>
    <property type="match status" value="1"/>
</dbReference>
<sequence>MATSDNGRYAKMLLIGDSGVGKTSLLKRFTLDIFDESFHPTIGVEFTTKSVTINGKTLKLQICDTAFQERYRSVTNSDYRGAQAVIIVFDVTKAESFDNLKVWLEELNQHLDQSVKKILVGNKYDLIYDRVVGRETAQKFADSLNIPYVETSAKGSMNVEEAFNILLTQIMSIPEEASSEKTAQQEPILDTATDTPE</sequence>
<evidence type="ECO:0000256" key="3">
    <source>
        <dbReference type="ARBA" id="ARBA00023288"/>
    </source>
</evidence>
<reference evidence="5" key="1">
    <citation type="submission" date="2021-02" db="EMBL/GenBank/DDBJ databases">
        <authorList>
            <person name="Nowell W R."/>
        </authorList>
    </citation>
    <scope>NUCLEOTIDE SEQUENCE</scope>
</reference>
<dbReference type="EMBL" id="CAJNOW010000425">
    <property type="protein sequence ID" value="CAF1275974.1"/>
    <property type="molecule type" value="Genomic_DNA"/>
</dbReference>
<dbReference type="SMART" id="SM00176">
    <property type="entry name" value="RAN"/>
    <property type="match status" value="1"/>
</dbReference>
<dbReference type="InterPro" id="IPR001806">
    <property type="entry name" value="Small_GTPase"/>
</dbReference>
<evidence type="ECO:0000256" key="4">
    <source>
        <dbReference type="SAM" id="MobiDB-lite"/>
    </source>
</evidence>
<dbReference type="PRINTS" id="PR00449">
    <property type="entry name" value="RASTRNSFRMNG"/>
</dbReference>
<dbReference type="GO" id="GO:0003924">
    <property type="term" value="F:GTPase activity"/>
    <property type="evidence" value="ECO:0007669"/>
    <property type="project" value="InterPro"/>
</dbReference>
<dbReference type="PROSITE" id="PS51421">
    <property type="entry name" value="RAS"/>
    <property type="match status" value="1"/>
</dbReference>
<dbReference type="InterPro" id="IPR050227">
    <property type="entry name" value="Rab"/>
</dbReference>
<dbReference type="AlphaFoldDB" id="A0A815BWV3"/>
<dbReference type="NCBIfam" id="TIGR00231">
    <property type="entry name" value="small_GTP"/>
    <property type="match status" value="1"/>
</dbReference>
<name>A0A815BWV3_9BILA</name>
<dbReference type="FunFam" id="3.40.50.300:FF:001129">
    <property type="entry name" value="ras-related protein Rab-44 isoform X2"/>
    <property type="match status" value="1"/>
</dbReference>